<dbReference type="InterPro" id="IPR004364">
    <property type="entry name" value="Aa-tRNA-synt_II"/>
</dbReference>
<evidence type="ECO:0000259" key="4">
    <source>
        <dbReference type="PROSITE" id="PS50862"/>
    </source>
</evidence>
<dbReference type="AlphaFoldDB" id="A0A381PX24"/>
<dbReference type="PRINTS" id="PR00982">
    <property type="entry name" value="TRNASYNTHLYS"/>
</dbReference>
<organism evidence="5">
    <name type="scientific">marine metagenome</name>
    <dbReference type="NCBI Taxonomy" id="408172"/>
    <lineage>
        <taxon>unclassified sequences</taxon>
        <taxon>metagenomes</taxon>
        <taxon>ecological metagenomes</taxon>
    </lineage>
</organism>
<dbReference type="Pfam" id="PF00152">
    <property type="entry name" value="tRNA-synt_2"/>
    <property type="match status" value="1"/>
</dbReference>
<dbReference type="GO" id="GO:0006430">
    <property type="term" value="P:lysyl-tRNA aminoacylation"/>
    <property type="evidence" value="ECO:0007669"/>
    <property type="project" value="InterPro"/>
</dbReference>
<proteinExistence type="predicted"/>
<dbReference type="Gene3D" id="3.30.930.10">
    <property type="entry name" value="Bira Bifunctional Protein, Domain 2"/>
    <property type="match status" value="1"/>
</dbReference>
<dbReference type="InterPro" id="IPR045864">
    <property type="entry name" value="aa-tRNA-synth_II/BPL/LPL"/>
</dbReference>
<dbReference type="SUPFAM" id="SSF55681">
    <property type="entry name" value="Class II aaRS and biotin synthetases"/>
    <property type="match status" value="1"/>
</dbReference>
<evidence type="ECO:0000256" key="2">
    <source>
        <dbReference type="ARBA" id="ARBA00022741"/>
    </source>
</evidence>
<dbReference type="PANTHER" id="PTHR42918">
    <property type="entry name" value="LYSYL-TRNA SYNTHETASE"/>
    <property type="match status" value="1"/>
</dbReference>
<dbReference type="GO" id="GO:0005829">
    <property type="term" value="C:cytosol"/>
    <property type="evidence" value="ECO:0007669"/>
    <property type="project" value="TreeGrafter"/>
</dbReference>
<dbReference type="EMBL" id="UINC01001127">
    <property type="protein sequence ID" value="SUZ71642.1"/>
    <property type="molecule type" value="Genomic_DNA"/>
</dbReference>
<dbReference type="PROSITE" id="PS50862">
    <property type="entry name" value="AA_TRNA_LIGASE_II"/>
    <property type="match status" value="1"/>
</dbReference>
<protein>
    <recommendedName>
        <fullName evidence="4">Aminoacyl-transfer RNA synthetases class-II family profile domain-containing protein</fullName>
    </recommendedName>
</protein>
<name>A0A381PX24_9ZZZZ</name>
<sequence>MISSSQTSRNSLLSGRCHGRILEVISGNEKPFKPTSENHKNILVLIKDQLYELNYQGDSELSTGLLISFELSEKGEVVKLKTGASSVNFEAEGDLLRWRRPAINPSRMKLLRTRQQIIHGIREWFELQEFIETETPLLVSAPSPESQFSPIKTDSGFLITSPEFQMKRLLAGGFEKIFQLVRCFRKAESGPLHNPEFTMLEWYRSNEALEVLMSDIEQMVLHLSKTIAGENFAEKIPLPPWSRVTVSSLFKKHLNIILDGSESSTHLREKAQLSGHAELLVDLATQPDLTELLAYEQIFFRLWNHIEAEFADSTPLFVYEWPLPLASLARPCPQRSGFAERVELYVNGMELANGFGELTDAAEQRRRFEQDLKNRISERRSSVPLDEKFLKCLEQGLPESSGMAMGIDRLVMWLCGAKQIREVLCFIEDEI</sequence>
<reference evidence="5" key="1">
    <citation type="submission" date="2018-05" db="EMBL/GenBank/DDBJ databases">
        <authorList>
            <person name="Lanie J.A."/>
            <person name="Ng W.-L."/>
            <person name="Kazmierczak K.M."/>
            <person name="Andrzejewski T.M."/>
            <person name="Davidsen T.M."/>
            <person name="Wayne K.J."/>
            <person name="Tettelin H."/>
            <person name="Glass J.I."/>
            <person name="Rusch D."/>
            <person name="Podicherti R."/>
            <person name="Tsui H.-C.T."/>
            <person name="Winkler M.E."/>
        </authorList>
    </citation>
    <scope>NUCLEOTIDE SEQUENCE</scope>
</reference>
<dbReference type="PANTHER" id="PTHR42918:SF6">
    <property type="entry name" value="ELONGATION FACTOR P--(R)-BETA-LYSINE LIGASE"/>
    <property type="match status" value="1"/>
</dbReference>
<keyword evidence="3" id="KW-0067">ATP-binding</keyword>
<dbReference type="GO" id="GO:0000049">
    <property type="term" value="F:tRNA binding"/>
    <property type="evidence" value="ECO:0007669"/>
    <property type="project" value="TreeGrafter"/>
</dbReference>
<evidence type="ECO:0000313" key="5">
    <source>
        <dbReference type="EMBL" id="SUZ71642.1"/>
    </source>
</evidence>
<dbReference type="NCBIfam" id="TIGR00462">
    <property type="entry name" value="genX"/>
    <property type="match status" value="1"/>
</dbReference>
<dbReference type="InterPro" id="IPR006195">
    <property type="entry name" value="aa-tRNA-synth_II"/>
</dbReference>
<dbReference type="GO" id="GO:0004824">
    <property type="term" value="F:lysine-tRNA ligase activity"/>
    <property type="evidence" value="ECO:0007669"/>
    <property type="project" value="InterPro"/>
</dbReference>
<feature type="domain" description="Aminoacyl-transfer RNA synthetases class-II family profile" evidence="4">
    <location>
        <begin position="111"/>
        <end position="414"/>
    </location>
</feature>
<keyword evidence="1" id="KW-0436">Ligase</keyword>
<dbReference type="GO" id="GO:0005524">
    <property type="term" value="F:ATP binding"/>
    <property type="evidence" value="ECO:0007669"/>
    <property type="project" value="UniProtKB-KW"/>
</dbReference>
<dbReference type="InterPro" id="IPR004525">
    <property type="entry name" value="EpmA"/>
</dbReference>
<keyword evidence="2" id="KW-0547">Nucleotide-binding</keyword>
<evidence type="ECO:0000256" key="3">
    <source>
        <dbReference type="ARBA" id="ARBA00022840"/>
    </source>
</evidence>
<dbReference type="InterPro" id="IPR018149">
    <property type="entry name" value="Lys-tRNA-synth_II_C"/>
</dbReference>
<accession>A0A381PX24</accession>
<gene>
    <name evidence="5" type="ORF">METZ01_LOCUS24496</name>
</gene>
<evidence type="ECO:0000256" key="1">
    <source>
        <dbReference type="ARBA" id="ARBA00022598"/>
    </source>
</evidence>